<dbReference type="Proteomes" id="UP000501849">
    <property type="component" value="Chromosome"/>
</dbReference>
<dbReference type="PANTHER" id="PTHR23028">
    <property type="entry name" value="ACETYLTRANSFERASE"/>
    <property type="match status" value="1"/>
</dbReference>
<keyword evidence="1" id="KW-0812">Transmembrane</keyword>
<feature type="transmembrane region" description="Helical" evidence="1">
    <location>
        <begin position="107"/>
        <end position="130"/>
    </location>
</feature>
<sequence>MINSPVARFGYVYGLDGLRLLAVLIVVIRHYEVVMVLPGGLGVSIFFFISGFLISRLLLAEEHKSNRPILLKPFYIRRFIRLLPPLLLMGVVCVPLLFIFYPADFSLIQIALSFVYLGNIVKFGALVWGWPEGYQAIEPLWSLAVEEHFYLLLPPALLLFKSMRSRIGLFRLSRGGAWFWMALAVIGGCRPTVRGGVDCLVF</sequence>
<proteinExistence type="predicted"/>
<accession>A0A6H0S547</accession>
<feature type="domain" description="Acyltransferase 3" evidence="2">
    <location>
        <begin position="13"/>
        <end position="166"/>
    </location>
</feature>
<dbReference type="RefSeq" id="WP_168141786.1">
    <property type="nucleotide sequence ID" value="NZ_CP038799.1"/>
</dbReference>
<organism evidence="3 4">
    <name type="scientific">Mycolicibacterium frederiksbergense</name>
    <dbReference type="NCBI Taxonomy" id="117567"/>
    <lineage>
        <taxon>Bacteria</taxon>
        <taxon>Bacillati</taxon>
        <taxon>Actinomycetota</taxon>
        <taxon>Actinomycetes</taxon>
        <taxon>Mycobacteriales</taxon>
        <taxon>Mycobacteriaceae</taxon>
        <taxon>Mycolicibacterium</taxon>
    </lineage>
</organism>
<dbReference type="AlphaFoldDB" id="A0A6H0S547"/>
<gene>
    <name evidence="3" type="ORF">EXE63_09815</name>
</gene>
<dbReference type="InterPro" id="IPR002656">
    <property type="entry name" value="Acyl_transf_3_dom"/>
</dbReference>
<dbReference type="Pfam" id="PF01757">
    <property type="entry name" value="Acyl_transf_3"/>
    <property type="match status" value="1"/>
</dbReference>
<dbReference type="EMBL" id="CP038799">
    <property type="protein sequence ID" value="QIV81157.1"/>
    <property type="molecule type" value="Genomic_DNA"/>
</dbReference>
<dbReference type="GO" id="GO:0000271">
    <property type="term" value="P:polysaccharide biosynthetic process"/>
    <property type="evidence" value="ECO:0007669"/>
    <property type="project" value="TreeGrafter"/>
</dbReference>
<keyword evidence="1" id="KW-1133">Transmembrane helix</keyword>
<evidence type="ECO:0000259" key="2">
    <source>
        <dbReference type="Pfam" id="PF01757"/>
    </source>
</evidence>
<dbReference type="GO" id="GO:0016747">
    <property type="term" value="F:acyltransferase activity, transferring groups other than amino-acyl groups"/>
    <property type="evidence" value="ECO:0007669"/>
    <property type="project" value="InterPro"/>
</dbReference>
<protein>
    <submittedName>
        <fullName evidence="3">Acyltransferase</fullName>
    </submittedName>
</protein>
<dbReference type="GO" id="GO:0016020">
    <property type="term" value="C:membrane"/>
    <property type="evidence" value="ECO:0007669"/>
    <property type="project" value="TreeGrafter"/>
</dbReference>
<reference evidence="3 4" key="1">
    <citation type="submission" date="2019-04" db="EMBL/GenBank/DDBJ databases">
        <title>Draft, Whole-Genome Sequence of the Anthracene-degrading Mycobacterium frederiksbergense LB501T, Isolated from a Polycyclic Aromatic Hydrocarbon (PAH)-Contaminated Soil.</title>
        <authorList>
            <person name="Augelletti F."/>
        </authorList>
    </citation>
    <scope>NUCLEOTIDE SEQUENCE [LARGE SCALE GENOMIC DNA]</scope>
    <source>
        <strain evidence="3 4">LB 501T</strain>
    </source>
</reference>
<keyword evidence="3" id="KW-0012">Acyltransferase</keyword>
<keyword evidence="4" id="KW-1185">Reference proteome</keyword>
<feature type="transmembrane region" description="Helical" evidence="1">
    <location>
        <begin position="12"/>
        <end position="31"/>
    </location>
</feature>
<dbReference type="PANTHER" id="PTHR23028:SF53">
    <property type="entry name" value="ACYL_TRANSF_3 DOMAIN-CONTAINING PROTEIN"/>
    <property type="match status" value="1"/>
</dbReference>
<evidence type="ECO:0000313" key="3">
    <source>
        <dbReference type="EMBL" id="QIV81157.1"/>
    </source>
</evidence>
<keyword evidence="1" id="KW-0472">Membrane</keyword>
<keyword evidence="3" id="KW-0808">Transferase</keyword>
<feature type="transmembrane region" description="Helical" evidence="1">
    <location>
        <begin position="79"/>
        <end position="101"/>
    </location>
</feature>
<evidence type="ECO:0000256" key="1">
    <source>
        <dbReference type="SAM" id="Phobius"/>
    </source>
</evidence>
<feature type="transmembrane region" description="Helical" evidence="1">
    <location>
        <begin position="37"/>
        <end position="59"/>
    </location>
</feature>
<name>A0A6H0S547_9MYCO</name>
<evidence type="ECO:0000313" key="4">
    <source>
        <dbReference type="Proteomes" id="UP000501849"/>
    </source>
</evidence>
<dbReference type="InterPro" id="IPR050879">
    <property type="entry name" value="Acyltransferase_3"/>
</dbReference>
<dbReference type="KEGG" id="mfre:EXE63_09815"/>